<accession>A0ABD5TDK3</accession>
<feature type="compositionally biased region" description="Basic and acidic residues" evidence="1">
    <location>
        <begin position="139"/>
        <end position="167"/>
    </location>
</feature>
<protein>
    <submittedName>
        <fullName evidence="2">Uncharacterized protein</fullName>
    </submittedName>
</protein>
<sequence>MSNQNPKSPVQRLKRRVQHVAVDSTIGSTIASLADAARTSSFSTLRTRISTFVQNSWLYTWLTKEPEPEVIVIDLRETWTVGPFIALLDWLIERVLPYWRGSMIKRGLTHAVVLGEQAAETRAGQLIIRILEPPEPPEGDTKHSDTGRVETHEQTSGTESEHVDDDR</sequence>
<dbReference type="EMBL" id="JBHSWX010000012">
    <property type="protein sequence ID" value="MFC6787119.1"/>
    <property type="molecule type" value="Genomic_DNA"/>
</dbReference>
<organism evidence="2 3">
    <name type="scientific">Halobaculum halobium</name>
    <dbReference type="NCBI Taxonomy" id="3032281"/>
    <lineage>
        <taxon>Archaea</taxon>
        <taxon>Methanobacteriati</taxon>
        <taxon>Methanobacteriota</taxon>
        <taxon>Stenosarchaea group</taxon>
        <taxon>Halobacteria</taxon>
        <taxon>Halobacteriales</taxon>
        <taxon>Haloferacaceae</taxon>
        <taxon>Halobaculum</taxon>
    </lineage>
</organism>
<dbReference type="GeneID" id="81210229"/>
<gene>
    <name evidence="2" type="ORF">ACFQFD_14275</name>
</gene>
<proteinExistence type="predicted"/>
<dbReference type="Proteomes" id="UP001596443">
    <property type="component" value="Unassembled WGS sequence"/>
</dbReference>
<dbReference type="AlphaFoldDB" id="A0ABD5TDK3"/>
<keyword evidence="3" id="KW-1185">Reference proteome</keyword>
<evidence type="ECO:0000256" key="1">
    <source>
        <dbReference type="SAM" id="MobiDB-lite"/>
    </source>
</evidence>
<evidence type="ECO:0000313" key="2">
    <source>
        <dbReference type="EMBL" id="MFC6787119.1"/>
    </source>
</evidence>
<feature type="region of interest" description="Disordered" evidence="1">
    <location>
        <begin position="131"/>
        <end position="167"/>
    </location>
</feature>
<reference evidence="2 3" key="1">
    <citation type="journal article" date="2019" name="Int. J. Syst. Evol. Microbiol.">
        <title>The Global Catalogue of Microorganisms (GCM) 10K type strain sequencing project: providing services to taxonomists for standard genome sequencing and annotation.</title>
        <authorList>
            <consortium name="The Broad Institute Genomics Platform"/>
            <consortium name="The Broad Institute Genome Sequencing Center for Infectious Disease"/>
            <person name="Wu L."/>
            <person name="Ma J."/>
        </authorList>
    </citation>
    <scope>NUCLEOTIDE SEQUENCE [LARGE SCALE GENOMIC DNA]</scope>
    <source>
        <strain evidence="2 3">SYNS20</strain>
    </source>
</reference>
<name>A0ABD5TDK3_9EURY</name>
<evidence type="ECO:0000313" key="3">
    <source>
        <dbReference type="Proteomes" id="UP001596443"/>
    </source>
</evidence>
<dbReference type="RefSeq" id="WP_284061301.1">
    <property type="nucleotide sequence ID" value="NZ_CP126158.1"/>
</dbReference>
<comment type="caution">
    <text evidence="2">The sequence shown here is derived from an EMBL/GenBank/DDBJ whole genome shotgun (WGS) entry which is preliminary data.</text>
</comment>